<sequence>MSVAVTHSLGDVASPGKVEEAVKFAIDIGYRHFDCAYLYKNESEIGDGIQQKIKEGVVKREDLFVVSKLWCTFHKRSLVKGACQKSLAFFSPRHPERILECSDARPWSPPSQPRRTSLLLECLFAMEELVDAGLVKAIGISNFNHKQIERLLTKPGLKFKPANNQVNLTHKDLYKDYSLLLTGGFSVSRIPVLYSQVLIRFHIQRNVAVIPKSDKPHRIEENLKVRFQIRLLLHLSITSSYFLIKPNYI</sequence>
<feature type="site" description="Lowers pKa of active site Tyr" evidence="3">
    <location>
        <position position="68"/>
    </location>
</feature>
<evidence type="ECO:0000256" key="2">
    <source>
        <dbReference type="PIRSR" id="PIRSR000097-1"/>
    </source>
</evidence>
<feature type="domain" description="NADP-dependent oxidoreductase" evidence="4">
    <location>
        <begin position="14"/>
        <end position="168"/>
    </location>
</feature>
<dbReference type="InterPro" id="IPR018170">
    <property type="entry name" value="Aldo/ket_reductase_CS"/>
</dbReference>
<evidence type="ECO:0000259" key="4">
    <source>
        <dbReference type="Pfam" id="PF00248"/>
    </source>
</evidence>
<dbReference type="PROSITE" id="PS00798">
    <property type="entry name" value="ALDOKETO_REDUCTASE_1"/>
    <property type="match status" value="1"/>
</dbReference>
<dbReference type="SUPFAM" id="SSF51430">
    <property type="entry name" value="NAD(P)-linked oxidoreductase"/>
    <property type="match status" value="1"/>
</dbReference>
<dbReference type="PIRSF" id="PIRSF000097">
    <property type="entry name" value="AKR"/>
    <property type="match status" value="1"/>
</dbReference>
<dbReference type="Proteomes" id="UP000694404">
    <property type="component" value="Unplaced"/>
</dbReference>
<proteinExistence type="inferred from homology"/>
<keyword evidence="6" id="KW-1185">Reference proteome</keyword>
<dbReference type="PANTHER" id="PTHR11732">
    <property type="entry name" value="ALDO/KETO REDUCTASE"/>
    <property type="match status" value="1"/>
</dbReference>
<dbReference type="InterPro" id="IPR020471">
    <property type="entry name" value="AKR"/>
</dbReference>
<evidence type="ECO:0000313" key="6">
    <source>
        <dbReference type="Proteomes" id="UP000694404"/>
    </source>
</evidence>
<evidence type="ECO:0000256" key="1">
    <source>
        <dbReference type="ARBA" id="ARBA00007905"/>
    </source>
</evidence>
<dbReference type="Ensembl" id="ENSCABT00000003154.1">
    <property type="protein sequence ID" value="ENSCABP00000002913.1"/>
    <property type="gene ID" value="ENSCABG00000002228.1"/>
</dbReference>
<dbReference type="GO" id="GO:0016491">
    <property type="term" value="F:oxidoreductase activity"/>
    <property type="evidence" value="ECO:0007669"/>
    <property type="project" value="InterPro"/>
</dbReference>
<dbReference type="AlphaFoldDB" id="A0A8C0G793"/>
<dbReference type="InterPro" id="IPR036812">
    <property type="entry name" value="NAD(P)_OxRdtase_dom_sf"/>
</dbReference>
<dbReference type="PROSITE" id="PS00063">
    <property type="entry name" value="ALDOKETO_REDUCTASE_3"/>
    <property type="match status" value="1"/>
</dbReference>
<protein>
    <recommendedName>
        <fullName evidence="4">NADP-dependent oxidoreductase domain-containing protein</fullName>
    </recommendedName>
</protein>
<dbReference type="Gene3D" id="3.20.20.100">
    <property type="entry name" value="NADP-dependent oxidoreductase domain"/>
    <property type="match status" value="2"/>
</dbReference>
<dbReference type="PRINTS" id="PR00069">
    <property type="entry name" value="ALDKETRDTASE"/>
</dbReference>
<dbReference type="InterPro" id="IPR023210">
    <property type="entry name" value="NADP_OxRdtase_dom"/>
</dbReference>
<organism evidence="5 6">
    <name type="scientific">Chelonoidis abingdonii</name>
    <name type="common">Abingdon island giant tortoise</name>
    <name type="synonym">Testudo abingdonii</name>
    <dbReference type="NCBI Taxonomy" id="106734"/>
    <lineage>
        <taxon>Eukaryota</taxon>
        <taxon>Metazoa</taxon>
        <taxon>Chordata</taxon>
        <taxon>Craniata</taxon>
        <taxon>Vertebrata</taxon>
        <taxon>Euteleostomi</taxon>
        <taxon>Archelosauria</taxon>
        <taxon>Testudinata</taxon>
        <taxon>Testudines</taxon>
        <taxon>Cryptodira</taxon>
        <taxon>Durocryptodira</taxon>
        <taxon>Testudinoidea</taxon>
        <taxon>Testudinidae</taxon>
        <taxon>Chelonoidis</taxon>
    </lineage>
</organism>
<dbReference type="GeneTree" id="ENSGT00940000153272"/>
<dbReference type="Pfam" id="PF00248">
    <property type="entry name" value="Aldo_ket_red"/>
    <property type="match status" value="1"/>
</dbReference>
<feature type="active site" description="Proton donor" evidence="2">
    <location>
        <position position="39"/>
    </location>
</feature>
<reference evidence="5" key="1">
    <citation type="submission" date="2025-08" db="UniProtKB">
        <authorList>
            <consortium name="Ensembl"/>
        </authorList>
    </citation>
    <scope>IDENTIFICATION</scope>
</reference>
<dbReference type="PROSITE" id="PS00062">
    <property type="entry name" value="ALDOKETO_REDUCTASE_2"/>
    <property type="match status" value="1"/>
</dbReference>
<evidence type="ECO:0000256" key="3">
    <source>
        <dbReference type="PIRSR" id="PIRSR000097-3"/>
    </source>
</evidence>
<accession>A0A8C0G793</accession>
<reference evidence="5" key="2">
    <citation type="submission" date="2025-09" db="UniProtKB">
        <authorList>
            <consortium name="Ensembl"/>
        </authorList>
    </citation>
    <scope>IDENTIFICATION</scope>
</reference>
<evidence type="ECO:0000313" key="5">
    <source>
        <dbReference type="Ensembl" id="ENSCABP00000002913.1"/>
    </source>
</evidence>
<name>A0A8C0G793_CHEAB</name>
<comment type="similarity">
    <text evidence="1">Belongs to the aldo/keto reductase family.</text>
</comment>